<name>A0ABR9W939_9BACT</name>
<dbReference type="Proteomes" id="UP000634134">
    <property type="component" value="Unassembled WGS sequence"/>
</dbReference>
<sequence length="55" mass="6096">MGRKNWHLYKKDIPLENEARSVSDGVSCNVITARTHNFSLEIEKTVSGLGSFTSA</sequence>
<proteinExistence type="predicted"/>
<gene>
    <name evidence="1" type="ORF">IEE83_08905</name>
</gene>
<reference evidence="2" key="1">
    <citation type="submission" date="2023-07" db="EMBL/GenBank/DDBJ databases">
        <title>Dyadobacter sp. nov 'subterranea' isolated from contaminted grondwater.</title>
        <authorList>
            <person name="Szabo I."/>
            <person name="Al-Omari J."/>
            <person name="Szerdahelyi S.G."/>
            <person name="Rado J."/>
        </authorList>
    </citation>
    <scope>NUCLEOTIDE SEQUENCE [LARGE SCALE GENOMIC DNA]</scope>
    <source>
        <strain evidence="2">UP-52</strain>
    </source>
</reference>
<accession>A0ABR9W939</accession>
<keyword evidence="2" id="KW-1185">Reference proteome</keyword>
<protein>
    <submittedName>
        <fullName evidence="1">Uncharacterized protein</fullName>
    </submittedName>
</protein>
<evidence type="ECO:0000313" key="2">
    <source>
        <dbReference type="Proteomes" id="UP000634134"/>
    </source>
</evidence>
<dbReference type="RefSeq" id="WP_194120235.1">
    <property type="nucleotide sequence ID" value="NZ_JACYGY010000001.1"/>
</dbReference>
<dbReference type="EMBL" id="JACYGY010000001">
    <property type="protein sequence ID" value="MBE9462000.1"/>
    <property type="molecule type" value="Genomic_DNA"/>
</dbReference>
<evidence type="ECO:0000313" key="1">
    <source>
        <dbReference type="EMBL" id="MBE9462000.1"/>
    </source>
</evidence>
<comment type="caution">
    <text evidence="1">The sequence shown here is derived from an EMBL/GenBank/DDBJ whole genome shotgun (WGS) entry which is preliminary data.</text>
</comment>
<organism evidence="1 2">
    <name type="scientific">Dyadobacter subterraneus</name>
    <dbReference type="NCBI Taxonomy" id="2773304"/>
    <lineage>
        <taxon>Bacteria</taxon>
        <taxon>Pseudomonadati</taxon>
        <taxon>Bacteroidota</taxon>
        <taxon>Cytophagia</taxon>
        <taxon>Cytophagales</taxon>
        <taxon>Spirosomataceae</taxon>
        <taxon>Dyadobacter</taxon>
    </lineage>
</organism>